<dbReference type="STRING" id="1058.SAMN05421783_103159"/>
<evidence type="ECO:0000313" key="2">
    <source>
        <dbReference type="Proteomes" id="UP000198816"/>
    </source>
</evidence>
<dbReference type="AlphaFoldDB" id="A0A1H2SUQ3"/>
<accession>A0A1H2SUQ3</accession>
<protein>
    <recommendedName>
        <fullName evidence="3">V/A-type H+-transporting ATPase subunit E</fullName>
    </recommendedName>
</protein>
<proteinExistence type="predicted"/>
<dbReference type="RefSeq" id="WP_093028723.1">
    <property type="nucleotide sequence ID" value="NZ_FNNZ01000003.1"/>
</dbReference>
<gene>
    <name evidence="1" type="ORF">SAMN05421783_103159</name>
</gene>
<name>A0A1H2SUQ3_THIRO</name>
<dbReference type="EMBL" id="FNNZ01000003">
    <property type="protein sequence ID" value="SDW35381.1"/>
    <property type="molecule type" value="Genomic_DNA"/>
</dbReference>
<dbReference type="Proteomes" id="UP000198816">
    <property type="component" value="Unassembled WGS sequence"/>
</dbReference>
<evidence type="ECO:0000313" key="1">
    <source>
        <dbReference type="EMBL" id="SDW35381.1"/>
    </source>
</evidence>
<organism evidence="1 2">
    <name type="scientific">Thiocapsa roseopersicina</name>
    <dbReference type="NCBI Taxonomy" id="1058"/>
    <lineage>
        <taxon>Bacteria</taxon>
        <taxon>Pseudomonadati</taxon>
        <taxon>Pseudomonadota</taxon>
        <taxon>Gammaproteobacteria</taxon>
        <taxon>Chromatiales</taxon>
        <taxon>Chromatiaceae</taxon>
        <taxon>Thiocapsa</taxon>
    </lineage>
</organism>
<evidence type="ECO:0008006" key="3">
    <source>
        <dbReference type="Google" id="ProtNLM"/>
    </source>
</evidence>
<keyword evidence="2" id="KW-1185">Reference proteome</keyword>
<sequence>MKLEERERGLLTLIQEYRDAEYRALLETARAEAKTLLADAYRRARTQLHARVISERANARSRLHAARAEHDTRLRASGDRANAQLLELAWPRLREALSRRWAHADTRAVWARHAIAQGRQRLPPGLWTVRHPPAWSAAEWGPLEAELTRALGQAPHFRADGAVTAGLVIEAQGAVLDASLEGLLRDRRRLEARLLAVLARHPTDAGVQT</sequence>
<reference evidence="2" key="1">
    <citation type="submission" date="2016-10" db="EMBL/GenBank/DDBJ databases">
        <authorList>
            <person name="Varghese N."/>
            <person name="Submissions S."/>
        </authorList>
    </citation>
    <scope>NUCLEOTIDE SEQUENCE [LARGE SCALE GENOMIC DNA]</scope>
    <source>
        <strain evidence="2">DSM 217</strain>
    </source>
</reference>
<dbReference type="OrthoDB" id="5765021at2"/>